<protein>
    <submittedName>
        <fullName evidence="1">Uncharacterized protein</fullName>
    </submittedName>
</protein>
<dbReference type="EMBL" id="ML994683">
    <property type="protein sequence ID" value="KAF2177786.1"/>
    <property type="molecule type" value="Genomic_DNA"/>
</dbReference>
<dbReference type="AlphaFoldDB" id="A0A6A6DJP2"/>
<gene>
    <name evidence="1" type="ORF">K469DRAFT_601904</name>
</gene>
<dbReference type="OrthoDB" id="10042665at2759"/>
<dbReference type="Proteomes" id="UP000800200">
    <property type="component" value="Unassembled WGS sequence"/>
</dbReference>
<organism evidence="1 2">
    <name type="scientific">Zopfia rhizophila CBS 207.26</name>
    <dbReference type="NCBI Taxonomy" id="1314779"/>
    <lineage>
        <taxon>Eukaryota</taxon>
        <taxon>Fungi</taxon>
        <taxon>Dikarya</taxon>
        <taxon>Ascomycota</taxon>
        <taxon>Pezizomycotina</taxon>
        <taxon>Dothideomycetes</taxon>
        <taxon>Dothideomycetes incertae sedis</taxon>
        <taxon>Zopfiaceae</taxon>
        <taxon>Zopfia</taxon>
    </lineage>
</organism>
<evidence type="ECO:0000313" key="2">
    <source>
        <dbReference type="Proteomes" id="UP000800200"/>
    </source>
</evidence>
<name>A0A6A6DJP2_9PEZI</name>
<evidence type="ECO:0000313" key="1">
    <source>
        <dbReference type="EMBL" id="KAF2177786.1"/>
    </source>
</evidence>
<keyword evidence="2" id="KW-1185">Reference proteome</keyword>
<reference evidence="1" key="1">
    <citation type="journal article" date="2020" name="Stud. Mycol.">
        <title>101 Dothideomycetes genomes: a test case for predicting lifestyles and emergence of pathogens.</title>
        <authorList>
            <person name="Haridas S."/>
            <person name="Albert R."/>
            <person name="Binder M."/>
            <person name="Bloem J."/>
            <person name="Labutti K."/>
            <person name="Salamov A."/>
            <person name="Andreopoulos B."/>
            <person name="Baker S."/>
            <person name="Barry K."/>
            <person name="Bills G."/>
            <person name="Bluhm B."/>
            <person name="Cannon C."/>
            <person name="Castanera R."/>
            <person name="Culley D."/>
            <person name="Daum C."/>
            <person name="Ezra D."/>
            <person name="Gonzalez J."/>
            <person name="Henrissat B."/>
            <person name="Kuo A."/>
            <person name="Liang C."/>
            <person name="Lipzen A."/>
            <person name="Lutzoni F."/>
            <person name="Magnuson J."/>
            <person name="Mondo S."/>
            <person name="Nolan M."/>
            <person name="Ohm R."/>
            <person name="Pangilinan J."/>
            <person name="Park H.-J."/>
            <person name="Ramirez L."/>
            <person name="Alfaro M."/>
            <person name="Sun H."/>
            <person name="Tritt A."/>
            <person name="Yoshinaga Y."/>
            <person name="Zwiers L.-H."/>
            <person name="Turgeon B."/>
            <person name="Goodwin S."/>
            <person name="Spatafora J."/>
            <person name="Crous P."/>
            <person name="Grigoriev I."/>
        </authorList>
    </citation>
    <scope>NUCLEOTIDE SEQUENCE</scope>
    <source>
        <strain evidence="1">CBS 207.26</strain>
    </source>
</reference>
<sequence>MASANQCTLDQVIKVTIYYINIKSEQLRDVLRTLLENINVISLKKNKLSISYPLYGKINY</sequence>
<accession>A0A6A6DJP2</accession>
<proteinExistence type="predicted"/>